<name>A0A2G9UD66_TELCI</name>
<dbReference type="Gene3D" id="2.120.10.30">
    <property type="entry name" value="TolB, C-terminal domain"/>
    <property type="match status" value="1"/>
</dbReference>
<evidence type="ECO:0000313" key="2">
    <source>
        <dbReference type="Proteomes" id="UP000230423"/>
    </source>
</evidence>
<sequence>MAHFLARDLTYFIITQDCTLSLFVDSAFKSASSYLISRSVSPNGIILNKERTHVIISHVNLETISVYKLNKNNNTLSHVVDVPTLTSADNFCIDKSGAVWTVGPEENTRLLFNL</sequence>
<dbReference type="EMBL" id="KZ347215">
    <property type="protein sequence ID" value="PIO68185.1"/>
    <property type="molecule type" value="Genomic_DNA"/>
</dbReference>
<proteinExistence type="predicted"/>
<dbReference type="OrthoDB" id="423498at2759"/>
<evidence type="ECO:0000313" key="1">
    <source>
        <dbReference type="EMBL" id="PIO68185.1"/>
    </source>
</evidence>
<gene>
    <name evidence="1" type="ORF">TELCIR_10039</name>
</gene>
<dbReference type="Proteomes" id="UP000230423">
    <property type="component" value="Unassembled WGS sequence"/>
</dbReference>
<dbReference type="InterPro" id="IPR011042">
    <property type="entry name" value="6-blade_b-propeller_TolB-like"/>
</dbReference>
<organism evidence="1 2">
    <name type="scientific">Teladorsagia circumcincta</name>
    <name type="common">Brown stomach worm</name>
    <name type="synonym">Ostertagia circumcincta</name>
    <dbReference type="NCBI Taxonomy" id="45464"/>
    <lineage>
        <taxon>Eukaryota</taxon>
        <taxon>Metazoa</taxon>
        <taxon>Ecdysozoa</taxon>
        <taxon>Nematoda</taxon>
        <taxon>Chromadorea</taxon>
        <taxon>Rhabditida</taxon>
        <taxon>Rhabditina</taxon>
        <taxon>Rhabditomorpha</taxon>
        <taxon>Strongyloidea</taxon>
        <taxon>Trichostrongylidae</taxon>
        <taxon>Teladorsagia</taxon>
    </lineage>
</organism>
<reference evidence="1 2" key="1">
    <citation type="submission" date="2015-09" db="EMBL/GenBank/DDBJ databases">
        <title>Draft genome of the parasitic nematode Teladorsagia circumcincta isolate WARC Sus (inbred).</title>
        <authorList>
            <person name="Mitreva M."/>
        </authorList>
    </citation>
    <scope>NUCLEOTIDE SEQUENCE [LARGE SCALE GENOMIC DNA]</scope>
    <source>
        <strain evidence="1 2">S</strain>
    </source>
</reference>
<accession>A0A2G9UD66</accession>
<protein>
    <recommendedName>
        <fullName evidence="3">Arylesterase</fullName>
    </recommendedName>
</protein>
<keyword evidence="2" id="KW-1185">Reference proteome</keyword>
<evidence type="ECO:0008006" key="3">
    <source>
        <dbReference type="Google" id="ProtNLM"/>
    </source>
</evidence>
<dbReference type="SUPFAM" id="SSF63829">
    <property type="entry name" value="Calcium-dependent phosphotriesterase"/>
    <property type="match status" value="1"/>
</dbReference>
<dbReference type="AlphaFoldDB" id="A0A2G9UD66"/>